<feature type="domain" description="Trafficking protein particle complex II-specific subunit 65 IgD3" evidence="2">
    <location>
        <begin position="1218"/>
        <end position="1355"/>
    </location>
</feature>
<dbReference type="EMBL" id="JANVFS010000011">
    <property type="protein sequence ID" value="KAJ4484684.1"/>
    <property type="molecule type" value="Genomic_DNA"/>
</dbReference>
<dbReference type="Pfam" id="PF12735">
    <property type="entry name" value="IgD3_Trs65"/>
    <property type="match status" value="1"/>
</dbReference>
<feature type="compositionally biased region" description="Polar residues" evidence="1">
    <location>
        <begin position="298"/>
        <end position="320"/>
    </location>
</feature>
<feature type="region of interest" description="Disordered" evidence="1">
    <location>
        <begin position="484"/>
        <end position="534"/>
    </location>
</feature>
<dbReference type="InterPro" id="IPR024662">
    <property type="entry name" value="Trs65"/>
</dbReference>
<feature type="region of interest" description="Disordered" evidence="1">
    <location>
        <begin position="292"/>
        <end position="329"/>
    </location>
</feature>
<dbReference type="GO" id="GO:0006891">
    <property type="term" value="P:intra-Golgi vesicle-mediated transport"/>
    <property type="evidence" value="ECO:0007669"/>
    <property type="project" value="InterPro"/>
</dbReference>
<feature type="compositionally biased region" description="Low complexity" evidence="1">
    <location>
        <begin position="1179"/>
        <end position="1199"/>
    </location>
</feature>
<dbReference type="PANTHER" id="PTHR28159">
    <property type="entry name" value="TRAFFICKING PROTEIN PARTICLE COMPLEX II-SPECIFIC SUBUNIT 65"/>
    <property type="match status" value="1"/>
</dbReference>
<proteinExistence type="predicted"/>
<feature type="compositionally biased region" description="Basic and acidic residues" evidence="1">
    <location>
        <begin position="205"/>
        <end position="216"/>
    </location>
</feature>
<feature type="compositionally biased region" description="Acidic residues" evidence="1">
    <location>
        <begin position="484"/>
        <end position="526"/>
    </location>
</feature>
<organism evidence="3 4">
    <name type="scientific">Lentinula lateritia</name>
    <dbReference type="NCBI Taxonomy" id="40482"/>
    <lineage>
        <taxon>Eukaryota</taxon>
        <taxon>Fungi</taxon>
        <taxon>Dikarya</taxon>
        <taxon>Basidiomycota</taxon>
        <taxon>Agaricomycotina</taxon>
        <taxon>Agaricomycetes</taxon>
        <taxon>Agaricomycetidae</taxon>
        <taxon>Agaricales</taxon>
        <taxon>Marasmiineae</taxon>
        <taxon>Omphalotaceae</taxon>
        <taxon>Lentinula</taxon>
    </lineage>
</organism>
<evidence type="ECO:0000256" key="1">
    <source>
        <dbReference type="SAM" id="MobiDB-lite"/>
    </source>
</evidence>
<feature type="compositionally biased region" description="Low complexity" evidence="1">
    <location>
        <begin position="351"/>
        <end position="369"/>
    </location>
</feature>
<dbReference type="GO" id="GO:1990071">
    <property type="term" value="C:TRAPPII protein complex"/>
    <property type="evidence" value="ECO:0007669"/>
    <property type="project" value="InterPro"/>
</dbReference>
<evidence type="ECO:0000259" key="2">
    <source>
        <dbReference type="Pfam" id="PF12735"/>
    </source>
</evidence>
<reference evidence="3" key="2">
    <citation type="journal article" date="2023" name="Proc. Natl. Acad. Sci. U.S.A.">
        <title>A global phylogenomic analysis of the shiitake genus Lentinula.</title>
        <authorList>
            <person name="Sierra-Patev S."/>
            <person name="Min B."/>
            <person name="Naranjo-Ortiz M."/>
            <person name="Looney B."/>
            <person name="Konkel Z."/>
            <person name="Slot J.C."/>
            <person name="Sakamoto Y."/>
            <person name="Steenwyk J.L."/>
            <person name="Rokas A."/>
            <person name="Carro J."/>
            <person name="Camarero S."/>
            <person name="Ferreira P."/>
            <person name="Molpeceres G."/>
            <person name="Ruiz-Duenas F.J."/>
            <person name="Serrano A."/>
            <person name="Henrissat B."/>
            <person name="Drula E."/>
            <person name="Hughes K.W."/>
            <person name="Mata J.L."/>
            <person name="Ishikawa N.K."/>
            <person name="Vargas-Isla R."/>
            <person name="Ushijima S."/>
            <person name="Smith C.A."/>
            <person name="Donoghue J."/>
            <person name="Ahrendt S."/>
            <person name="Andreopoulos W."/>
            <person name="He G."/>
            <person name="LaButti K."/>
            <person name="Lipzen A."/>
            <person name="Ng V."/>
            <person name="Riley R."/>
            <person name="Sandor L."/>
            <person name="Barry K."/>
            <person name="Martinez A.T."/>
            <person name="Xiao Y."/>
            <person name="Gibbons J.G."/>
            <person name="Terashima K."/>
            <person name="Grigoriev I.V."/>
            <person name="Hibbett D."/>
        </authorList>
    </citation>
    <scope>NUCLEOTIDE SEQUENCE</scope>
    <source>
        <strain evidence="3">Sp2 HRB7682 ss15</strain>
    </source>
</reference>
<accession>A0A9W9ALS6</accession>
<feature type="compositionally biased region" description="Low complexity" evidence="1">
    <location>
        <begin position="112"/>
        <end position="123"/>
    </location>
</feature>
<feature type="region of interest" description="Disordered" evidence="1">
    <location>
        <begin position="1120"/>
        <end position="1152"/>
    </location>
</feature>
<dbReference type="Proteomes" id="UP001150238">
    <property type="component" value="Unassembled WGS sequence"/>
</dbReference>
<evidence type="ECO:0000313" key="3">
    <source>
        <dbReference type="EMBL" id="KAJ4484684.1"/>
    </source>
</evidence>
<sequence length="1359" mass="143336">MSSFEDLFTSLELDVIVPESSLTYPPSPNTDEWLDQLNIIDRKEAFFDEHLQTLFTLRVPQSEPPQDSDIDPPEPSRNLLDFLAHVQILLEASYISPIAPNDDSSEYTVSASPLPSSRLNPNIPSSPPPRTSSIKKPTHLNLSGLLSPNSGFGSASHHPSILPPSTPNPMPASAAVDQRYLQAEGVVLTSRIWGQDVSGSGTGLLDRKDQKDKDSEGTEEEREGFYLLWSKRDRAWIAAYRTVLDIAFLRLNFNSPLLCLTFSATLRDKPLAIASSKSPLAVYLKSVDAISTPGDPISPTSPSTPVNANDNNNEINSTPETDTEISGPPEINLLAGLYAGPTFAPASSLGRRPPSTNNSTPTGTPTRSTSKIKTDTSSESGNDELTLPSTRLGPISRAKLFALPPIEPETPTSSAMITPTPLPGQSALPSAPISTTGHNRQHTIGGRGKPVLRKSFRKILETASGFKVRMRTVFVPAVLLDEGGEENEEDFEDVELGNEGDSGDEGNGNQDDEEENSENHGEDEDPDRLTSGASERTVVLCVEIETEGDPFYRPADAPDFIVEKVDISITGNAAGGGKEEGATARLIGWDTANALARKGGAKRKRKKKQYSSSESQASFPLYLAPHEQHNLLYAVSFLHSPQEDAALDGIGSMGLAANLTTGVGMNDLPSAGVLGPTGGIKPGGGPDKALQRGVTIEVFGKPCYANSNTTVTASASTGEKSNKYHYPTPTFVSRWNCVLDLSLSQQVPKRREDFGNDDYDHTPLPTINALPEPPSPFPVPVSANMGLSPSTSAASSNFPASSSFPSIASVVSPNERRALGSLGFGLDLGLGSGSGNRKSSLGLLAFPSASGPATTSMATTEKRHTLPDLPRILPSHVQSAGPGLGYNLGHNLGSTIERPGSALGPSRERRDSAKGGVQGRQRRDSLPISSPGASTSKYTPPSVSAAITAQNLRSPTTYEAPPPPPFKDRGGGGGGLSVTIPPSIDQAMGLTPPDAAMNAPPMTPAYPAFPNNINGAHGALQPHHNAAATVPPSPLSQGPLIPHGGNLPPNSGNASGVGYVGPSVEVKRERGMGVGMGFGGGYGGYGGYGGMGSALGSAIPSAIPQTPAPTIGFGTPAPTGRRGGPGTGKAFDGDVQGGGGHDEYGGKVDIDGGNGSQSIVVSVGILPQQNIHPPKTSFESSTPLPSSRPSSRSEFPENPSKGDNLNADTLTFSKHTTSTKPELIYPLSTFILDIFVFNRSTWTRRFEISCPDLRSRRKRREVETLTAASRGPGKRRSEHVRAGMMKDLSTRTPDPGILPLENRVRIGPLLPSACQSVRMKFLAVSPGVHSIDTLTLTDVESGLAMNLRSVMDVVVHEPA</sequence>
<name>A0A9W9ALS6_9AGAR</name>
<feature type="compositionally biased region" description="Pro residues" evidence="1">
    <location>
        <begin position="161"/>
        <end position="170"/>
    </location>
</feature>
<comment type="caution">
    <text evidence="3">The sequence shown here is derived from an EMBL/GenBank/DDBJ whole genome shotgun (WGS) entry which is preliminary data.</text>
</comment>
<feature type="region of interest" description="Disordered" evidence="1">
    <location>
        <begin position="344"/>
        <end position="392"/>
    </location>
</feature>
<protein>
    <submittedName>
        <fullName evidence="3">TRAPP trafficking subunit Trs65-domain-containing protein</fullName>
    </submittedName>
</protein>
<feature type="region of interest" description="Disordered" evidence="1">
    <location>
        <begin position="104"/>
        <end position="172"/>
    </location>
</feature>
<evidence type="ECO:0000313" key="4">
    <source>
        <dbReference type="Proteomes" id="UP001150238"/>
    </source>
</evidence>
<feature type="compositionally biased region" description="Low complexity" evidence="1">
    <location>
        <begin position="131"/>
        <end position="154"/>
    </location>
</feature>
<feature type="region of interest" description="Disordered" evidence="1">
    <location>
        <begin position="425"/>
        <end position="448"/>
    </location>
</feature>
<feature type="region of interest" description="Disordered" evidence="1">
    <location>
        <begin position="1170"/>
        <end position="1208"/>
    </location>
</feature>
<dbReference type="GO" id="GO:0005802">
    <property type="term" value="C:trans-Golgi network"/>
    <property type="evidence" value="ECO:0007669"/>
    <property type="project" value="TreeGrafter"/>
</dbReference>
<feature type="compositionally biased region" description="Basic and acidic residues" evidence="1">
    <location>
        <begin position="1140"/>
        <end position="1150"/>
    </location>
</feature>
<feature type="region of interest" description="Disordered" evidence="1">
    <location>
        <begin position="199"/>
        <end position="222"/>
    </location>
</feature>
<reference evidence="3" key="1">
    <citation type="submission" date="2022-08" db="EMBL/GenBank/DDBJ databases">
        <authorList>
            <consortium name="DOE Joint Genome Institute"/>
            <person name="Min B."/>
            <person name="Riley R."/>
            <person name="Sierra-Patev S."/>
            <person name="Naranjo-Ortiz M."/>
            <person name="Looney B."/>
            <person name="Konkel Z."/>
            <person name="Slot J.C."/>
            <person name="Sakamoto Y."/>
            <person name="Steenwyk J.L."/>
            <person name="Rokas A."/>
            <person name="Carro J."/>
            <person name="Camarero S."/>
            <person name="Ferreira P."/>
            <person name="Molpeceres G."/>
            <person name="Ruiz-Duenas F.J."/>
            <person name="Serrano A."/>
            <person name="Henrissat B."/>
            <person name="Drula E."/>
            <person name="Hughes K.W."/>
            <person name="Mata J.L."/>
            <person name="Ishikawa N.K."/>
            <person name="Vargas-Isla R."/>
            <person name="Ushijima S."/>
            <person name="Smith C.A."/>
            <person name="Ahrendt S."/>
            <person name="Andreopoulos W."/>
            <person name="He G."/>
            <person name="Labutti K."/>
            <person name="Lipzen A."/>
            <person name="Ng V."/>
            <person name="Sandor L."/>
            <person name="Barry K."/>
            <person name="Martinez A.T."/>
            <person name="Xiao Y."/>
            <person name="Gibbons J.G."/>
            <person name="Terashima K."/>
            <person name="Hibbett D.S."/>
            <person name="Grigoriev I.V."/>
        </authorList>
    </citation>
    <scope>NUCLEOTIDE SEQUENCE</scope>
    <source>
        <strain evidence="3">Sp2 HRB7682 ss15</strain>
    </source>
</reference>
<dbReference type="PANTHER" id="PTHR28159:SF1">
    <property type="entry name" value="TRAFFICKING PROTEIN PARTICLE COMPLEX II-SPECIFIC SUBUNIT 65"/>
    <property type="match status" value="1"/>
</dbReference>
<feature type="compositionally biased region" description="Polar residues" evidence="1">
    <location>
        <begin position="927"/>
        <end position="957"/>
    </location>
</feature>
<gene>
    <name evidence="3" type="ORF">C8J55DRAFT_26426</name>
</gene>
<dbReference type="InterPro" id="IPR055420">
    <property type="entry name" value="IgD3_Trs65"/>
</dbReference>
<feature type="region of interest" description="Disordered" evidence="1">
    <location>
        <begin position="884"/>
        <end position="1054"/>
    </location>
</feature>